<feature type="region of interest" description="Disordered" evidence="1">
    <location>
        <begin position="207"/>
        <end position="234"/>
    </location>
</feature>
<evidence type="ECO:0000313" key="3">
    <source>
        <dbReference type="Proteomes" id="UP000636709"/>
    </source>
</evidence>
<accession>A0A835DW71</accession>
<dbReference type="AlphaFoldDB" id="A0A835DW71"/>
<organism evidence="2 3">
    <name type="scientific">Digitaria exilis</name>
    <dbReference type="NCBI Taxonomy" id="1010633"/>
    <lineage>
        <taxon>Eukaryota</taxon>
        <taxon>Viridiplantae</taxon>
        <taxon>Streptophyta</taxon>
        <taxon>Embryophyta</taxon>
        <taxon>Tracheophyta</taxon>
        <taxon>Spermatophyta</taxon>
        <taxon>Magnoliopsida</taxon>
        <taxon>Liliopsida</taxon>
        <taxon>Poales</taxon>
        <taxon>Poaceae</taxon>
        <taxon>PACMAD clade</taxon>
        <taxon>Panicoideae</taxon>
        <taxon>Panicodae</taxon>
        <taxon>Paniceae</taxon>
        <taxon>Anthephorinae</taxon>
        <taxon>Digitaria</taxon>
    </lineage>
</organism>
<dbReference type="Proteomes" id="UP000636709">
    <property type="component" value="Unassembled WGS sequence"/>
</dbReference>
<comment type="caution">
    <text evidence="2">The sequence shown here is derived from an EMBL/GenBank/DDBJ whole genome shotgun (WGS) entry which is preliminary data.</text>
</comment>
<dbReference type="PANTHER" id="PTHR36138:SF9">
    <property type="match status" value="1"/>
</dbReference>
<keyword evidence="3" id="KW-1185">Reference proteome</keyword>
<reference evidence="2" key="1">
    <citation type="submission" date="2020-07" db="EMBL/GenBank/DDBJ databases">
        <title>Genome sequence and genetic diversity analysis of an under-domesticated orphan crop, white fonio (Digitaria exilis).</title>
        <authorList>
            <person name="Bennetzen J.L."/>
            <person name="Chen S."/>
            <person name="Ma X."/>
            <person name="Wang X."/>
            <person name="Yssel A.E.J."/>
            <person name="Chaluvadi S.R."/>
            <person name="Johnson M."/>
            <person name="Gangashetty P."/>
            <person name="Hamidou F."/>
            <person name="Sanogo M.D."/>
            <person name="Zwaenepoel A."/>
            <person name="Wallace J."/>
            <person name="Van De Peer Y."/>
            <person name="Van Deynze A."/>
        </authorList>
    </citation>
    <scope>NUCLEOTIDE SEQUENCE</scope>
    <source>
        <tissue evidence="2">Leaves</tissue>
    </source>
</reference>
<gene>
    <name evidence="2" type="ORF">HU200_064547</name>
</gene>
<feature type="region of interest" description="Disordered" evidence="1">
    <location>
        <begin position="88"/>
        <end position="108"/>
    </location>
</feature>
<name>A0A835DW71_9POAL</name>
<proteinExistence type="predicted"/>
<dbReference type="EMBL" id="JACEFO010002804">
    <property type="protein sequence ID" value="KAF8648846.1"/>
    <property type="molecule type" value="Genomic_DNA"/>
</dbReference>
<dbReference type="PANTHER" id="PTHR36138">
    <property type="entry name" value="EXPRESSED PROTEIN-RELATED"/>
    <property type="match status" value="1"/>
</dbReference>
<protein>
    <submittedName>
        <fullName evidence="2">Uncharacterized protein</fullName>
    </submittedName>
</protein>
<evidence type="ECO:0000256" key="1">
    <source>
        <dbReference type="SAM" id="MobiDB-lite"/>
    </source>
</evidence>
<sequence>MAEGEIAAVDQVEGGSQRVGGVLIKLKKEWRALLDRKTARIEAEVKALDAREKALQERVKARLAGALIPPPPQCDLPSLLVPVVALPPPAGAGSSETNKKTKKKVVKRKVPQVHIDHMIRTLHDPYKADYHLNRLRNPSSRIRLEHFEREKLIAEGTMANGDLSRRRSQRLKDAGESEAYRMVKLKREWRALLEILQRDRIEADRKAQAAAARSATPPPCDPPTGADAGAVPAGKKKRKKVVKWKVSQERIDHMILNQRDPYTDRYPWERLGKRLRRFRQLEAQRRLVDDKIFEYEQALIKQFRQKGYAEDYSETDDDDEDN</sequence>
<evidence type="ECO:0000313" key="2">
    <source>
        <dbReference type="EMBL" id="KAF8648846.1"/>
    </source>
</evidence>